<accession>A0A259TWH6</accession>
<reference evidence="3 4" key="1">
    <citation type="submission" date="2016-11" db="EMBL/GenBank/DDBJ databases">
        <title>Study of marine rhodopsin-containing bacteria.</title>
        <authorList>
            <person name="Yoshizawa S."/>
            <person name="Kumagai Y."/>
            <person name="Kogure K."/>
        </authorList>
    </citation>
    <scope>NUCLEOTIDE SEQUENCE [LARGE SCALE GENOMIC DNA]</scope>
    <source>
        <strain evidence="3 4">SG-29</strain>
    </source>
</reference>
<protein>
    <recommendedName>
        <fullName evidence="2">KaiC-like domain-containing protein</fullName>
    </recommendedName>
</protein>
<feature type="domain" description="KaiC-like" evidence="2">
    <location>
        <begin position="10"/>
        <end position="195"/>
    </location>
</feature>
<dbReference type="InterPro" id="IPR027417">
    <property type="entry name" value="P-loop_NTPase"/>
</dbReference>
<dbReference type="EMBL" id="MQWB01000001">
    <property type="protein sequence ID" value="OZC01898.1"/>
    <property type="molecule type" value="Genomic_DNA"/>
</dbReference>
<dbReference type="InterPro" id="IPR014774">
    <property type="entry name" value="KaiC-like_dom"/>
</dbReference>
<name>A0A259TWH6_9BACT</name>
<evidence type="ECO:0000313" key="3">
    <source>
        <dbReference type="EMBL" id="OZC01898.1"/>
    </source>
</evidence>
<proteinExistence type="predicted"/>
<feature type="region of interest" description="Disordered" evidence="1">
    <location>
        <begin position="201"/>
        <end position="370"/>
    </location>
</feature>
<organism evidence="3 4">
    <name type="scientific">Rubricoccus marinus</name>
    <dbReference type="NCBI Taxonomy" id="716817"/>
    <lineage>
        <taxon>Bacteria</taxon>
        <taxon>Pseudomonadati</taxon>
        <taxon>Rhodothermota</taxon>
        <taxon>Rhodothermia</taxon>
        <taxon>Rhodothermales</taxon>
        <taxon>Rubricoccaceae</taxon>
        <taxon>Rubricoccus</taxon>
    </lineage>
</organism>
<dbReference type="InParanoid" id="A0A259TWH6"/>
<evidence type="ECO:0000313" key="4">
    <source>
        <dbReference type="Proteomes" id="UP000216446"/>
    </source>
</evidence>
<feature type="compositionally biased region" description="Low complexity" evidence="1">
    <location>
        <begin position="214"/>
        <end position="246"/>
    </location>
</feature>
<dbReference type="OrthoDB" id="9839509at2"/>
<evidence type="ECO:0000259" key="2">
    <source>
        <dbReference type="Pfam" id="PF06745"/>
    </source>
</evidence>
<dbReference type="Pfam" id="PF06745">
    <property type="entry name" value="ATPase"/>
    <property type="match status" value="1"/>
</dbReference>
<comment type="caution">
    <text evidence="3">The sequence shown here is derived from an EMBL/GenBank/DDBJ whole genome shotgun (WGS) entry which is preliminary data.</text>
</comment>
<evidence type="ECO:0000256" key="1">
    <source>
        <dbReference type="SAM" id="MobiDB-lite"/>
    </source>
</evidence>
<feature type="compositionally biased region" description="Pro residues" evidence="1">
    <location>
        <begin position="263"/>
        <end position="274"/>
    </location>
</feature>
<gene>
    <name evidence="3" type="ORF">BSZ36_02180</name>
</gene>
<dbReference type="Proteomes" id="UP000216446">
    <property type="component" value="Unassembled WGS sequence"/>
</dbReference>
<dbReference type="Gene3D" id="3.40.50.300">
    <property type="entry name" value="P-loop containing nucleotide triphosphate hydrolases"/>
    <property type="match status" value="1"/>
</dbReference>
<sequence length="579" mass="59274">MTAASSPPTPSGIAAVDDRWDGLRPGSALLLVGRSGAGRTDLGMAAVRSAVEAGQTCLLLSPRATDALAEAAKAAGVDLAALHKTGRLRVLRIPSGADLAAKGNAGLDSAYRDLGALAVKAGAHRVVIEDFTPLVQYTTFEAFGAAFSGLRKTLADAGAAFLLGLGEPANEASKRLLSVVQTRVDATVRVTSGENGRIVSIDETVMAEPPVPAPKAQAAPEARTTPAPETRAPAAPEARPAAFAPEAPAPEPTAPEPSAAEPPAQPFAPAPFAPAAPEASAEPSPPPMPDAFSLDSAPDPFETAPPAFPSSDGASLPVDEPLAPEASGLEASPDFGETPLPPPAVQETFAPERPSPPSSVMNAGIEIAPPPDPDLLAPIADPFGRDPGGTFFDNGYLVDSKGAATIPVTSVHQEAYPEVFTPPTQEPEPLAPMPPPTMPSFASIPAAPAQDNGRAATRQALDSAFAARDYGTPFLIVAARMERSQPESVSFETVTDGLRAALPSGGTLYADSARLRSLLVLPGADASGAQQIFATLQQHLQKHLGQQAEATLQAVAAITVPDGQPFGSAEELWNYAVES</sequence>
<dbReference type="RefSeq" id="WP_094545533.1">
    <property type="nucleotide sequence ID" value="NZ_MQWB01000001.1"/>
</dbReference>
<dbReference type="AlphaFoldDB" id="A0A259TWH6"/>
<keyword evidence="4" id="KW-1185">Reference proteome</keyword>
<dbReference type="SUPFAM" id="SSF52540">
    <property type="entry name" value="P-loop containing nucleoside triphosphate hydrolases"/>
    <property type="match status" value="1"/>
</dbReference>